<dbReference type="InterPro" id="IPR045275">
    <property type="entry name" value="MscS_archaea/bacteria_type"/>
</dbReference>
<feature type="transmembrane region" description="Helical" evidence="5">
    <location>
        <begin position="15"/>
        <end position="32"/>
    </location>
</feature>
<organism evidence="7 8">
    <name type="scientific">Corynebacterium cystitidis DSM 20524</name>
    <dbReference type="NCBI Taxonomy" id="1121357"/>
    <lineage>
        <taxon>Bacteria</taxon>
        <taxon>Bacillati</taxon>
        <taxon>Actinomycetota</taxon>
        <taxon>Actinomycetes</taxon>
        <taxon>Mycobacteriales</taxon>
        <taxon>Corynebacteriaceae</taxon>
        <taxon>Corynebacterium</taxon>
    </lineage>
</organism>
<evidence type="ECO:0000313" key="7">
    <source>
        <dbReference type="EMBL" id="SER99989.1"/>
    </source>
</evidence>
<dbReference type="InterPro" id="IPR006685">
    <property type="entry name" value="MscS_channel_2nd"/>
</dbReference>
<dbReference type="GO" id="GO:0008381">
    <property type="term" value="F:mechanosensitive monoatomic ion channel activity"/>
    <property type="evidence" value="ECO:0007669"/>
    <property type="project" value="InterPro"/>
</dbReference>
<feature type="transmembrane region" description="Helical" evidence="5">
    <location>
        <begin position="53"/>
        <end position="74"/>
    </location>
</feature>
<name>A0A1H9TSD9_9CORY</name>
<dbReference type="Gene3D" id="2.30.30.60">
    <property type="match status" value="1"/>
</dbReference>
<dbReference type="EMBL" id="FOGQ01000006">
    <property type="protein sequence ID" value="SER99989.1"/>
    <property type="molecule type" value="Genomic_DNA"/>
</dbReference>
<dbReference type="Pfam" id="PF00924">
    <property type="entry name" value="MS_channel_2nd"/>
    <property type="match status" value="1"/>
</dbReference>
<evidence type="ECO:0000256" key="4">
    <source>
        <dbReference type="ARBA" id="ARBA00023136"/>
    </source>
</evidence>
<keyword evidence="3 5" id="KW-1133">Transmembrane helix</keyword>
<reference evidence="8" key="1">
    <citation type="submission" date="2016-10" db="EMBL/GenBank/DDBJ databases">
        <authorList>
            <person name="Varghese N."/>
            <person name="Submissions S."/>
        </authorList>
    </citation>
    <scope>NUCLEOTIDE SEQUENCE [LARGE SCALE GENOMIC DNA]</scope>
    <source>
        <strain evidence="8">DSM 20524</strain>
    </source>
</reference>
<dbReference type="PANTHER" id="PTHR30221:SF1">
    <property type="entry name" value="SMALL-CONDUCTANCE MECHANOSENSITIVE CHANNEL"/>
    <property type="match status" value="1"/>
</dbReference>
<dbReference type="PANTHER" id="PTHR30221">
    <property type="entry name" value="SMALL-CONDUCTANCE MECHANOSENSITIVE CHANNEL"/>
    <property type="match status" value="1"/>
</dbReference>
<protein>
    <submittedName>
        <fullName evidence="7">Mechanosensitive ion channel</fullName>
    </submittedName>
</protein>
<feature type="domain" description="Mechanosensitive ion channel MscS" evidence="6">
    <location>
        <begin position="97"/>
        <end position="167"/>
    </location>
</feature>
<keyword evidence="8" id="KW-1185">Reference proteome</keyword>
<dbReference type="AlphaFoldDB" id="A0A1H9TSD9"/>
<dbReference type="Proteomes" id="UP000198929">
    <property type="component" value="Unassembled WGS sequence"/>
</dbReference>
<keyword evidence="2 5" id="KW-0812">Transmembrane</keyword>
<comment type="subcellular location">
    <subcellularLocation>
        <location evidence="1">Membrane</location>
    </subcellularLocation>
</comment>
<evidence type="ECO:0000256" key="1">
    <source>
        <dbReference type="ARBA" id="ARBA00004370"/>
    </source>
</evidence>
<evidence type="ECO:0000256" key="3">
    <source>
        <dbReference type="ARBA" id="ARBA00022989"/>
    </source>
</evidence>
<evidence type="ECO:0000259" key="6">
    <source>
        <dbReference type="Pfam" id="PF00924"/>
    </source>
</evidence>
<evidence type="ECO:0000313" key="8">
    <source>
        <dbReference type="Proteomes" id="UP000198929"/>
    </source>
</evidence>
<proteinExistence type="predicted"/>
<accession>A0A1H9TSD9</accession>
<dbReference type="STRING" id="1121357.SAMN05661109_01532"/>
<dbReference type="InterPro" id="IPR023408">
    <property type="entry name" value="MscS_beta-dom_sf"/>
</dbReference>
<dbReference type="InterPro" id="IPR010920">
    <property type="entry name" value="LSM_dom_sf"/>
</dbReference>
<evidence type="ECO:0000256" key="5">
    <source>
        <dbReference type="SAM" id="Phobius"/>
    </source>
</evidence>
<feature type="transmembrane region" description="Helical" evidence="5">
    <location>
        <begin position="80"/>
        <end position="99"/>
    </location>
</feature>
<sequence length="306" mass="33956">MLDDFRSFLNEAEHVGIKVALTVAVIGLVWLLRRSTRFIVRKITTKEAKVVSISRIFTAILAVLAVVSILLIWFSPTNAVVIVALLVAIIVFVAMKDLVTNVFAFMYISGQSPFQVGDRIEVGETRGQVYSIGVFSFQVNEVAGWLSTATPTGRIVTIPNSMIFSSAYAVTKSDFPYVWTEIELPINHGDNIEKAKDILLAAGERELDFLIASANEDVGEDTPDEEKVTRENLEERAAVFDDSSVTPSVTLDMDGTGIYLTLRFLCHDTAMGAAKTRVWRDVYYRVKDVDDVQFSPNTVEITSSRK</sequence>
<gene>
    <name evidence="7" type="ORF">SAMN05661109_01532</name>
</gene>
<keyword evidence="4 5" id="KW-0472">Membrane</keyword>
<dbReference type="RefSeq" id="WP_092258563.1">
    <property type="nucleotide sequence ID" value="NZ_CP047199.1"/>
</dbReference>
<dbReference type="GO" id="GO:0016020">
    <property type="term" value="C:membrane"/>
    <property type="evidence" value="ECO:0007669"/>
    <property type="project" value="UniProtKB-SubCell"/>
</dbReference>
<dbReference type="SUPFAM" id="SSF50182">
    <property type="entry name" value="Sm-like ribonucleoproteins"/>
    <property type="match status" value="1"/>
</dbReference>
<evidence type="ECO:0000256" key="2">
    <source>
        <dbReference type="ARBA" id="ARBA00022692"/>
    </source>
</evidence>